<organism evidence="2 3">
    <name type="scientific">Gymnodinialimonas ceratoperidinii</name>
    <dbReference type="NCBI Taxonomy" id="2856823"/>
    <lineage>
        <taxon>Bacteria</taxon>
        <taxon>Pseudomonadati</taxon>
        <taxon>Pseudomonadota</taxon>
        <taxon>Alphaproteobacteria</taxon>
        <taxon>Rhodobacterales</taxon>
        <taxon>Paracoccaceae</taxon>
        <taxon>Gymnodinialimonas</taxon>
    </lineage>
</organism>
<dbReference type="InterPro" id="IPR041698">
    <property type="entry name" value="Methyltransf_25"/>
</dbReference>
<gene>
    <name evidence="2" type="ORF">KYE46_11865</name>
</gene>
<feature type="domain" description="Methyltransferase" evidence="1">
    <location>
        <begin position="42"/>
        <end position="131"/>
    </location>
</feature>
<dbReference type="KEGG" id="gce:KYE46_11865"/>
<dbReference type="GO" id="GO:0032259">
    <property type="term" value="P:methylation"/>
    <property type="evidence" value="ECO:0007669"/>
    <property type="project" value="UniProtKB-KW"/>
</dbReference>
<dbReference type="EMBL" id="CP079194">
    <property type="protein sequence ID" value="QXT38629.1"/>
    <property type="molecule type" value="Genomic_DNA"/>
</dbReference>
<keyword evidence="2" id="KW-0489">Methyltransferase</keyword>
<keyword evidence="3" id="KW-1185">Reference proteome</keyword>
<dbReference type="Pfam" id="PF13649">
    <property type="entry name" value="Methyltransf_25"/>
    <property type="match status" value="1"/>
</dbReference>
<sequence>MSAWDKESFFKIHADLPREGPGETADVAWAAEVADLPSGARICDAGSGPGGDIGALLRAADGGHVTAIDAHAPFIDAAQARWGADKRVDLVAGDYTEITGPFDFIWSAGAVYFHGIAELLPIWRPALAEGGAIAFSEPCLFKPGPASDVVKAIWSDYPRLTDADGIAAQVRLAGFETLATRKLSDVAWQSYHGPMEARIAALRPGADTRMHAALDEAEAEIAAWRANRAETGYLLSVVRPL</sequence>
<dbReference type="AlphaFoldDB" id="A0A8F6TUZ1"/>
<protein>
    <submittedName>
        <fullName evidence="2">Methyltransferase domain-containing protein</fullName>
    </submittedName>
</protein>
<dbReference type="Proteomes" id="UP000825009">
    <property type="component" value="Chromosome"/>
</dbReference>
<name>A0A8F6TUZ1_9RHOB</name>
<evidence type="ECO:0000259" key="1">
    <source>
        <dbReference type="Pfam" id="PF13649"/>
    </source>
</evidence>
<proteinExistence type="predicted"/>
<dbReference type="RefSeq" id="WP_219000825.1">
    <property type="nucleotide sequence ID" value="NZ_CP079194.1"/>
</dbReference>
<reference evidence="2 3" key="1">
    <citation type="submission" date="2021-07" db="EMBL/GenBank/DDBJ databases">
        <title>A novel Jannaschia species isolated from marine dinoflagellate Ceratoperidinium margalefii.</title>
        <authorList>
            <person name="Jiang Y."/>
            <person name="Li Z."/>
        </authorList>
    </citation>
    <scope>NUCLEOTIDE SEQUENCE [LARGE SCALE GENOMIC DNA]</scope>
    <source>
        <strain evidence="2 3">J12C1-MA-4</strain>
    </source>
</reference>
<evidence type="ECO:0000313" key="3">
    <source>
        <dbReference type="Proteomes" id="UP000825009"/>
    </source>
</evidence>
<dbReference type="GO" id="GO:0008168">
    <property type="term" value="F:methyltransferase activity"/>
    <property type="evidence" value="ECO:0007669"/>
    <property type="project" value="UniProtKB-KW"/>
</dbReference>
<accession>A0A8F6TUZ1</accession>
<evidence type="ECO:0000313" key="2">
    <source>
        <dbReference type="EMBL" id="QXT38629.1"/>
    </source>
</evidence>
<keyword evidence="2" id="KW-0808">Transferase</keyword>
<dbReference type="CDD" id="cd02440">
    <property type="entry name" value="AdoMet_MTases"/>
    <property type="match status" value="1"/>
</dbReference>